<dbReference type="InterPro" id="IPR005561">
    <property type="entry name" value="ANTAR"/>
</dbReference>
<feature type="domain" description="ANTAR" evidence="1">
    <location>
        <begin position="127"/>
        <end position="188"/>
    </location>
</feature>
<proteinExistence type="predicted"/>
<dbReference type="Gene3D" id="1.10.10.10">
    <property type="entry name" value="Winged helix-like DNA-binding domain superfamily/Winged helix DNA-binding domain"/>
    <property type="match status" value="1"/>
</dbReference>
<dbReference type="InterPro" id="IPR036388">
    <property type="entry name" value="WH-like_DNA-bd_sf"/>
</dbReference>
<organism evidence="2 3">
    <name type="scientific">Lentzea pudingi</name>
    <dbReference type="NCBI Taxonomy" id="1789439"/>
    <lineage>
        <taxon>Bacteria</taxon>
        <taxon>Bacillati</taxon>
        <taxon>Actinomycetota</taxon>
        <taxon>Actinomycetes</taxon>
        <taxon>Pseudonocardiales</taxon>
        <taxon>Pseudonocardiaceae</taxon>
        <taxon>Lentzea</taxon>
    </lineage>
</organism>
<name>A0ABQ2IT45_9PSEU</name>
<comment type="caution">
    <text evidence="2">The sequence shown here is derived from an EMBL/GenBank/DDBJ whole genome shotgun (WGS) entry which is preliminary data.</text>
</comment>
<evidence type="ECO:0000313" key="3">
    <source>
        <dbReference type="Proteomes" id="UP000597656"/>
    </source>
</evidence>
<dbReference type="EMBL" id="BMNC01000017">
    <property type="protein sequence ID" value="GGN22513.1"/>
    <property type="molecule type" value="Genomic_DNA"/>
</dbReference>
<evidence type="ECO:0000259" key="1">
    <source>
        <dbReference type="PROSITE" id="PS50921"/>
    </source>
</evidence>
<dbReference type="Pfam" id="PF03861">
    <property type="entry name" value="ANTAR"/>
    <property type="match status" value="1"/>
</dbReference>
<protein>
    <recommendedName>
        <fullName evidence="1">ANTAR domain-containing protein</fullName>
    </recommendedName>
</protein>
<gene>
    <name evidence="2" type="ORF">GCM10011609_74830</name>
</gene>
<dbReference type="SUPFAM" id="SSF52172">
    <property type="entry name" value="CheY-like"/>
    <property type="match status" value="1"/>
</dbReference>
<dbReference type="InterPro" id="IPR011006">
    <property type="entry name" value="CheY-like_superfamily"/>
</dbReference>
<dbReference type="RefSeq" id="WP_189159606.1">
    <property type="nucleotide sequence ID" value="NZ_BMNC01000017.1"/>
</dbReference>
<reference evidence="3" key="1">
    <citation type="journal article" date="2019" name="Int. J. Syst. Evol. Microbiol.">
        <title>The Global Catalogue of Microorganisms (GCM) 10K type strain sequencing project: providing services to taxonomists for standard genome sequencing and annotation.</title>
        <authorList>
            <consortium name="The Broad Institute Genomics Platform"/>
            <consortium name="The Broad Institute Genome Sequencing Center for Infectious Disease"/>
            <person name="Wu L."/>
            <person name="Ma J."/>
        </authorList>
    </citation>
    <scope>NUCLEOTIDE SEQUENCE [LARGE SCALE GENOMIC DNA]</scope>
    <source>
        <strain evidence="3">CGMCC 4.7319</strain>
    </source>
</reference>
<accession>A0ABQ2IT45</accession>
<evidence type="ECO:0000313" key="2">
    <source>
        <dbReference type="EMBL" id="GGN22513.1"/>
    </source>
</evidence>
<sequence>MDQVKFGTELISRLMDHLCSRLDGCEGAGLSVWPEGTLLRAVGVAAELDAEQLSSGAGPLVDASRDERQVSGQVAGTHVLAVPGSWGDGGPVVLTVYLSHAPTVEDLAAIEEVEPLVATAAAVVEFCAGEVLRADQMVRMVQHRRYIEQAKGLVMGARPCTPGEAFELLVRTSQHANVKLRDVATALVLTVGGTLEDSTDDVAAPPDAALEVAERLWEALRHLRPE</sequence>
<dbReference type="PROSITE" id="PS50921">
    <property type="entry name" value="ANTAR"/>
    <property type="match status" value="1"/>
</dbReference>
<dbReference type="SMART" id="SM01012">
    <property type="entry name" value="ANTAR"/>
    <property type="match status" value="1"/>
</dbReference>
<keyword evidence="3" id="KW-1185">Reference proteome</keyword>
<dbReference type="Proteomes" id="UP000597656">
    <property type="component" value="Unassembled WGS sequence"/>
</dbReference>